<dbReference type="InParanoid" id="K3YBP7"/>
<dbReference type="PANTHER" id="PTHR33491">
    <property type="entry name" value="OSJNBA0016N04.9 PROTEIN"/>
    <property type="match status" value="1"/>
</dbReference>
<reference evidence="5" key="1">
    <citation type="journal article" date="2012" name="Nat. Biotechnol.">
        <title>Reference genome sequence of the model plant Setaria.</title>
        <authorList>
            <person name="Bennetzen J.L."/>
            <person name="Schmutz J."/>
            <person name="Wang H."/>
            <person name="Percifield R."/>
            <person name="Hawkins J."/>
            <person name="Pontaroli A.C."/>
            <person name="Estep M."/>
            <person name="Feng L."/>
            <person name="Vaughn J.N."/>
            <person name="Grimwood J."/>
            <person name="Jenkins J."/>
            <person name="Barry K."/>
            <person name="Lindquist E."/>
            <person name="Hellsten U."/>
            <person name="Deshpande S."/>
            <person name="Wang X."/>
            <person name="Wu X."/>
            <person name="Mitros T."/>
            <person name="Triplett J."/>
            <person name="Yang X."/>
            <person name="Ye C.Y."/>
            <person name="Mauro-Herrera M."/>
            <person name="Wang L."/>
            <person name="Li P."/>
            <person name="Sharma M."/>
            <person name="Sharma R."/>
            <person name="Ronald P.C."/>
            <person name="Panaud O."/>
            <person name="Kellogg E.A."/>
            <person name="Brutnell T.P."/>
            <person name="Doust A.N."/>
            <person name="Tuskan G.A."/>
            <person name="Rokhsar D."/>
            <person name="Devos K.M."/>
        </authorList>
    </citation>
    <scope>NUCLEOTIDE SEQUENCE [LARGE SCALE GENOMIC DNA]</scope>
    <source>
        <strain evidence="5">cv. Yugu1</strain>
    </source>
</reference>
<dbReference type="eggNOG" id="ENOG502SHCY">
    <property type="taxonomic scope" value="Eukaryota"/>
</dbReference>
<dbReference type="Gramene" id="KQK96686">
    <property type="protein sequence ID" value="KQK96686"/>
    <property type="gene ID" value="SETIT_011641mg"/>
</dbReference>
<dbReference type="GO" id="GO:0016020">
    <property type="term" value="C:membrane"/>
    <property type="evidence" value="ECO:0007669"/>
    <property type="project" value="UniProtKB-SubCell"/>
</dbReference>
<dbReference type="EMBL" id="AGNK02004232">
    <property type="status" value="NOT_ANNOTATED_CDS"/>
    <property type="molecule type" value="Genomic_DNA"/>
</dbReference>
<sequence length="180" mass="20511">VSFELQFVRYDRGKSKTKGEMQHTNQSSLWDTIRVKTYSMSLSWGIVPDRRYNPVQWKANCGRSCGNISIPFPFGLEEGCYARKQFQLHCIDMRSSRLELVSMYTEIRQININEGTIETINRDEFSYGGTQSIYAGSISTQELQWVVANLSCQEAQEDSTTYACVSAESTCLGVRLRNDA</sequence>
<dbReference type="GO" id="GO:0030247">
    <property type="term" value="F:polysaccharide binding"/>
    <property type="evidence" value="ECO:0007669"/>
    <property type="project" value="InterPro"/>
</dbReference>
<organism evidence="4 5">
    <name type="scientific">Setaria italica</name>
    <name type="common">Foxtail millet</name>
    <name type="synonym">Panicum italicum</name>
    <dbReference type="NCBI Taxonomy" id="4555"/>
    <lineage>
        <taxon>Eukaryota</taxon>
        <taxon>Viridiplantae</taxon>
        <taxon>Streptophyta</taxon>
        <taxon>Embryophyta</taxon>
        <taxon>Tracheophyta</taxon>
        <taxon>Spermatophyta</taxon>
        <taxon>Magnoliopsida</taxon>
        <taxon>Liliopsida</taxon>
        <taxon>Poales</taxon>
        <taxon>Poaceae</taxon>
        <taxon>PACMAD clade</taxon>
        <taxon>Panicoideae</taxon>
        <taxon>Panicodae</taxon>
        <taxon>Paniceae</taxon>
        <taxon>Cenchrinae</taxon>
        <taxon>Setaria</taxon>
    </lineage>
</organism>
<feature type="domain" description="Wall-associated receptor kinase galacturonan-binding" evidence="3">
    <location>
        <begin position="61"/>
        <end position="120"/>
    </location>
</feature>
<keyword evidence="2" id="KW-0732">Signal</keyword>
<keyword evidence="5" id="KW-1185">Reference proteome</keyword>
<dbReference type="InterPro" id="IPR025287">
    <property type="entry name" value="WAK_GUB"/>
</dbReference>
<comment type="subcellular location">
    <subcellularLocation>
        <location evidence="1">Membrane</location>
        <topology evidence="1">Single-pass membrane protein</topology>
    </subcellularLocation>
</comment>
<reference evidence="4" key="2">
    <citation type="submission" date="2018-08" db="UniProtKB">
        <authorList>
            <consortium name="EnsemblPlants"/>
        </authorList>
    </citation>
    <scope>IDENTIFICATION</scope>
    <source>
        <strain evidence="4">Yugu1</strain>
    </source>
</reference>
<evidence type="ECO:0000256" key="2">
    <source>
        <dbReference type="ARBA" id="ARBA00022729"/>
    </source>
</evidence>
<dbReference type="EnsemblPlants" id="KQK96686">
    <property type="protein sequence ID" value="KQK96686"/>
    <property type="gene ID" value="SETIT_011641mg"/>
</dbReference>
<dbReference type="Proteomes" id="UP000004995">
    <property type="component" value="Unassembled WGS sequence"/>
</dbReference>
<dbReference type="Pfam" id="PF13947">
    <property type="entry name" value="GUB_WAK_bind"/>
    <property type="match status" value="1"/>
</dbReference>
<evidence type="ECO:0000313" key="4">
    <source>
        <dbReference type="EnsemblPlants" id="KQK96686"/>
    </source>
</evidence>
<protein>
    <recommendedName>
        <fullName evidence="3">Wall-associated receptor kinase galacturonan-binding domain-containing protein</fullName>
    </recommendedName>
</protein>
<name>K3YBP7_SETIT</name>
<evidence type="ECO:0000259" key="3">
    <source>
        <dbReference type="Pfam" id="PF13947"/>
    </source>
</evidence>
<dbReference type="HOGENOM" id="CLU_1500127_0_0_1"/>
<proteinExistence type="predicted"/>
<evidence type="ECO:0000256" key="1">
    <source>
        <dbReference type="ARBA" id="ARBA00004167"/>
    </source>
</evidence>
<evidence type="ECO:0000313" key="5">
    <source>
        <dbReference type="Proteomes" id="UP000004995"/>
    </source>
</evidence>
<accession>K3YBP7</accession>
<dbReference type="AlphaFoldDB" id="K3YBP7"/>